<dbReference type="Pfam" id="PF13738">
    <property type="entry name" value="Pyr_redox_3"/>
    <property type="match status" value="1"/>
</dbReference>
<dbReference type="GO" id="GO:0050660">
    <property type="term" value="F:flavin adenine dinucleotide binding"/>
    <property type="evidence" value="ECO:0007669"/>
    <property type="project" value="TreeGrafter"/>
</dbReference>
<dbReference type="RefSeq" id="WP_006829554.1">
    <property type="nucleotide sequence ID" value="NZ_AJYB01000023.1"/>
</dbReference>
<name>A0AA87ILY8_9BACL</name>
<gene>
    <name evidence="2" type="ORF">A1A1_07784</name>
</gene>
<dbReference type="InterPro" id="IPR036188">
    <property type="entry name" value="FAD/NAD-bd_sf"/>
</dbReference>
<proteinExistence type="predicted"/>
<dbReference type="EMBL" id="AJYB01000023">
    <property type="protein sequence ID" value="EIM07059.1"/>
    <property type="molecule type" value="Genomic_DNA"/>
</dbReference>
<dbReference type="PANTHER" id="PTHR43539">
    <property type="entry name" value="FLAVIN-BINDING MONOOXYGENASE-LIKE PROTEIN (AFU_ORTHOLOGUE AFUA_4G09220)"/>
    <property type="match status" value="1"/>
</dbReference>
<evidence type="ECO:0000256" key="1">
    <source>
        <dbReference type="ARBA" id="ARBA00023002"/>
    </source>
</evidence>
<reference evidence="2 3" key="1">
    <citation type="journal article" date="2012" name="J. Bacteriol.">
        <title>Genome Sequence of the Antarctic Psychrophile Bacterium Planococcus antarcticus DSM 14505.</title>
        <authorList>
            <person name="Margolles A."/>
            <person name="Gueimonde M."/>
            <person name="Sanchez B."/>
        </authorList>
    </citation>
    <scope>NUCLEOTIDE SEQUENCE [LARGE SCALE GENOMIC DNA]</scope>
    <source>
        <strain evidence="2 3">DSM 14505</strain>
    </source>
</reference>
<evidence type="ECO:0000313" key="2">
    <source>
        <dbReference type="EMBL" id="EIM07059.1"/>
    </source>
</evidence>
<dbReference type="SUPFAM" id="SSF51905">
    <property type="entry name" value="FAD/NAD(P)-binding domain"/>
    <property type="match status" value="1"/>
</dbReference>
<dbReference type="PANTHER" id="PTHR43539:SF78">
    <property type="entry name" value="FLAVIN-CONTAINING MONOOXYGENASE"/>
    <property type="match status" value="1"/>
</dbReference>
<comment type="caution">
    <text evidence="2">The sequence shown here is derived from an EMBL/GenBank/DDBJ whole genome shotgun (WGS) entry which is preliminary data.</text>
</comment>
<protein>
    <recommendedName>
        <fullName evidence="4">Flavoprotein</fullName>
    </recommendedName>
</protein>
<keyword evidence="1" id="KW-0560">Oxidoreductase</keyword>
<dbReference type="Proteomes" id="UP000004725">
    <property type="component" value="Unassembled WGS sequence"/>
</dbReference>
<dbReference type="InterPro" id="IPR050982">
    <property type="entry name" value="Auxin_biosynth/cation_transpt"/>
</dbReference>
<evidence type="ECO:0008006" key="4">
    <source>
        <dbReference type="Google" id="ProtNLM"/>
    </source>
</evidence>
<dbReference type="PRINTS" id="PR00411">
    <property type="entry name" value="PNDRDTASEI"/>
</dbReference>
<organism evidence="2 3">
    <name type="scientific">Planococcus antarcticus DSM 14505</name>
    <dbReference type="NCBI Taxonomy" id="1185653"/>
    <lineage>
        <taxon>Bacteria</taxon>
        <taxon>Bacillati</taxon>
        <taxon>Bacillota</taxon>
        <taxon>Bacilli</taxon>
        <taxon>Bacillales</taxon>
        <taxon>Caryophanaceae</taxon>
        <taxon>Planococcus</taxon>
    </lineage>
</organism>
<accession>A0AA87ILY8</accession>
<dbReference type="PRINTS" id="PR00368">
    <property type="entry name" value="FADPNR"/>
</dbReference>
<dbReference type="Gene3D" id="3.50.50.60">
    <property type="entry name" value="FAD/NAD(P)-binding domain"/>
    <property type="match status" value="1"/>
</dbReference>
<evidence type="ECO:0000313" key="3">
    <source>
        <dbReference type="Proteomes" id="UP000004725"/>
    </source>
</evidence>
<sequence>MTTRLPVAIIGGGPAGLAAAAHLVQYQQPFVLFESGPALGTHFLEYGHVRLFSTWRYNIDAASKKLFEQHEMALPDPDRLPYGKEIAEHYLQPLGQLPELKPFIHLNSRVIHLQRQGLDKMKTANRDDKPFELVIENGTGTCQTVLARAVIDATGTWQNPNPVVSGGATNAAAEFVDYGIPSILGADQKRFQNKRVVVVGSGHSALNSLIDLVQLKERFPDTEITWIVRKASPEQVLGGGEADQLPERGALGQRIKALLTGEQINVQTSSFIQSISLNDEQVLFGAEQRGHKIDFGPFDQVIANTGSHPSFELLREVRYAFDPALESVPALAPLIDPNVHSCGTVRPHGEQELRQPEKDFYIIGAKSYGRAPTFLMATGFEQARSVVAHLSGDREAAERVELDLPETGVCSSRPLAFTINGADRGTSCC</sequence>
<dbReference type="GO" id="GO:0004497">
    <property type="term" value="F:monooxygenase activity"/>
    <property type="evidence" value="ECO:0007669"/>
    <property type="project" value="TreeGrafter"/>
</dbReference>
<dbReference type="AlphaFoldDB" id="A0AA87ILY8"/>